<feature type="region of interest" description="Disordered" evidence="8">
    <location>
        <begin position="732"/>
        <end position="761"/>
    </location>
</feature>
<feature type="transmembrane region" description="Helical" evidence="9">
    <location>
        <begin position="448"/>
        <end position="465"/>
    </location>
</feature>
<keyword evidence="4 9" id="KW-0812">Transmembrane</keyword>
<feature type="compositionally biased region" description="Basic and acidic residues" evidence="8">
    <location>
        <begin position="1"/>
        <end position="23"/>
    </location>
</feature>
<evidence type="ECO:0000256" key="8">
    <source>
        <dbReference type="SAM" id="MobiDB-lite"/>
    </source>
</evidence>
<feature type="transmembrane region" description="Helical" evidence="9">
    <location>
        <begin position="207"/>
        <end position="230"/>
    </location>
</feature>
<feature type="transmembrane region" description="Helical" evidence="9">
    <location>
        <begin position="182"/>
        <end position="201"/>
    </location>
</feature>
<proteinExistence type="inferred from homology"/>
<feature type="transmembrane region" description="Helical" evidence="9">
    <location>
        <begin position="356"/>
        <end position="384"/>
    </location>
</feature>
<evidence type="ECO:0000256" key="9">
    <source>
        <dbReference type="SAM" id="Phobius"/>
    </source>
</evidence>
<reference evidence="11" key="1">
    <citation type="journal article" date="2014" name="PLoS Genet.">
        <title>Signature Gene Expression Reveals Novel Clues to the Molecular Mechanisms of Dimorphic Transition in Penicillium marneffei.</title>
        <authorList>
            <person name="Yang E."/>
            <person name="Wang G."/>
            <person name="Cai J."/>
            <person name="Woo P.C."/>
            <person name="Lau S.K."/>
            <person name="Yuen K.-Y."/>
            <person name="Chow W.-N."/>
            <person name="Lin X."/>
        </authorList>
    </citation>
    <scope>NUCLEOTIDE SEQUENCE [LARGE SCALE GENOMIC DNA]</scope>
    <source>
        <strain evidence="11">PM1</strain>
    </source>
</reference>
<dbReference type="GO" id="GO:0015179">
    <property type="term" value="F:L-amino acid transmembrane transporter activity"/>
    <property type="evidence" value="ECO:0007669"/>
    <property type="project" value="TreeGrafter"/>
</dbReference>
<accession>A0A093VM67</accession>
<feature type="transmembrane region" description="Helical" evidence="9">
    <location>
        <begin position="316"/>
        <end position="336"/>
    </location>
</feature>
<dbReference type="GO" id="GO:0016020">
    <property type="term" value="C:membrane"/>
    <property type="evidence" value="ECO:0007669"/>
    <property type="project" value="UniProtKB-SubCell"/>
</dbReference>
<protein>
    <submittedName>
        <fullName evidence="11">Vacuolar amino acid transporter 2</fullName>
    </submittedName>
</protein>
<dbReference type="Pfam" id="PF01490">
    <property type="entry name" value="Aa_trans"/>
    <property type="match status" value="1"/>
</dbReference>
<sequence>MPKDEVGTARNSERRGSNDEESRALLSNSSFHDDHHSEDDLVILPGTADEQYQHDPPQSQARIPARPHNSRQSSISRPGQDGQRRTPRTPHRVRFDLSEHVADEETPATNGHVQGPQDADDLWIDEEDYMTDGSQRLRSSTGQMAPLLTGIEAPSVTLATSDDFFAEDHLESARPRSGMRMAFMNMANSIIGAGIIGQPYALKQAGMVTGIVLLVVLTFTVDWTIRLIVVNSKMSGADSFQATMQHCFGRSGLIAISIAQWAFAFGGMVAFCIIVGDTIPHVFAALFPSEGRNCSLYIVHLLSSVLYRDIAKLAKASALALVSMLVIVVTVVIQGFRVPSELRGDLKGHLFINSGFFQAIGVISFAFVCRVSMIMCLVMALAGFLSFGSKTQGNVLNNFPSNNIMVNIARLCFGLNMLTTLPLEAFVCRSVMTTYYFPDEPFHPTRHLYFTTVLVLTSMFLSLITCDLGAVFELIGATSAAALAYILPPLCYVKLSNTSHRAKLPAYACIVFGTVVMLISLFQAVGKMIRNTPETGPFIIHTVNLGLERRIEITTTDDKRDPYARYTEEDIEGLRKSVQTPQMTWLQNEKQVHLDAWSSFHQDVKMKEGEFTDGPQMMNGQSHRAHLHFDMRSKEGQTTARQQNRFLTARKHHLDPSLDPVKFTTGRSKQIGPIPGLSRRLVGKAKEGIRFDRSKGVQVQRRPIRSPTKLTINTLPLNYEVKLADPVSWLSSVKNKTGQPDESTPRPTSEVETTLNTNSSTEPQLVAIKSSIATKSVATTQAPAVTKPVVKMQTYVTVTSTAATTATATLTSVMQPVSTTKPTGASKPVSKLENLLFGSNLPQPQTNCSTPRAQPQPAKDDDLLLTFDNSPKKAGPEPPGGASNPDMMELDDDGDKADSGTAAASILEKKLAWIQELGFINDTLADFSLSDSKKVKKLEDRRKELQAMIHEGSKQKFSKSQLTITRPEKLIELSPTPLQKAVTAQPFVPPPKLTFRDANAPVTSGLQASRWADSDVDMATTHKESPKKAFKPKQTVDDSNDSIDYWQKTLPKLRPLSAQFRTHGEPPASTSPAPQKPTKSIYESRYAC</sequence>
<dbReference type="InterPro" id="IPR013057">
    <property type="entry name" value="AA_transpt_TM"/>
</dbReference>
<feature type="transmembrane region" description="Helical" evidence="9">
    <location>
        <begin position="471"/>
        <end position="492"/>
    </location>
</feature>
<feature type="region of interest" description="Disordered" evidence="8">
    <location>
        <begin position="1"/>
        <end position="93"/>
    </location>
</feature>
<keyword evidence="7 9" id="KW-0472">Membrane</keyword>
<keyword evidence="6 9" id="KW-1133">Transmembrane helix</keyword>
<evidence type="ECO:0000256" key="4">
    <source>
        <dbReference type="ARBA" id="ARBA00022692"/>
    </source>
</evidence>
<evidence type="ECO:0000259" key="10">
    <source>
        <dbReference type="Pfam" id="PF01490"/>
    </source>
</evidence>
<name>A0A093VM67_TALMA</name>
<evidence type="ECO:0000313" key="11">
    <source>
        <dbReference type="EMBL" id="KFX53642.1"/>
    </source>
</evidence>
<keyword evidence="5" id="KW-0029">Amino-acid transport</keyword>
<evidence type="ECO:0000256" key="2">
    <source>
        <dbReference type="ARBA" id="ARBA00008066"/>
    </source>
</evidence>
<dbReference type="PANTHER" id="PTHR22950:SF458">
    <property type="entry name" value="SODIUM-COUPLED NEUTRAL AMINO ACID TRANSPORTER 11-RELATED"/>
    <property type="match status" value="1"/>
</dbReference>
<feature type="domain" description="Amino acid transporter transmembrane" evidence="10">
    <location>
        <begin position="176"/>
        <end position="372"/>
    </location>
</feature>
<evidence type="ECO:0000256" key="1">
    <source>
        <dbReference type="ARBA" id="ARBA00004141"/>
    </source>
</evidence>
<comment type="similarity">
    <text evidence="2">Belongs to the amino acid/polyamine transporter 2 family.</text>
</comment>
<feature type="transmembrane region" description="Helical" evidence="9">
    <location>
        <begin position="251"/>
        <end position="276"/>
    </location>
</feature>
<evidence type="ECO:0000256" key="7">
    <source>
        <dbReference type="ARBA" id="ARBA00023136"/>
    </source>
</evidence>
<feature type="transmembrane region" description="Helical" evidence="9">
    <location>
        <begin position="504"/>
        <end position="525"/>
    </location>
</feature>
<evidence type="ECO:0000256" key="6">
    <source>
        <dbReference type="ARBA" id="ARBA00022989"/>
    </source>
</evidence>
<feature type="compositionally biased region" description="Polar residues" evidence="8">
    <location>
        <begin position="840"/>
        <end position="853"/>
    </location>
</feature>
<evidence type="ECO:0000256" key="3">
    <source>
        <dbReference type="ARBA" id="ARBA00022448"/>
    </source>
</evidence>
<comment type="subcellular location">
    <subcellularLocation>
        <location evidence="1">Membrane</location>
        <topology evidence="1">Multi-pass membrane protein</topology>
    </subcellularLocation>
</comment>
<dbReference type="EMBL" id="JPOX01000001">
    <property type="protein sequence ID" value="KFX53642.1"/>
    <property type="molecule type" value="Genomic_DNA"/>
</dbReference>
<organism evidence="11">
    <name type="scientific">Talaromyces marneffei PM1</name>
    <dbReference type="NCBI Taxonomy" id="1077442"/>
    <lineage>
        <taxon>Eukaryota</taxon>
        <taxon>Fungi</taxon>
        <taxon>Dikarya</taxon>
        <taxon>Ascomycota</taxon>
        <taxon>Pezizomycotina</taxon>
        <taxon>Eurotiomycetes</taxon>
        <taxon>Eurotiomycetidae</taxon>
        <taxon>Eurotiales</taxon>
        <taxon>Trichocomaceae</taxon>
        <taxon>Talaromyces</taxon>
        <taxon>Talaromyces sect. Talaromyces</taxon>
    </lineage>
</organism>
<dbReference type="GO" id="GO:0005783">
    <property type="term" value="C:endoplasmic reticulum"/>
    <property type="evidence" value="ECO:0007669"/>
    <property type="project" value="TreeGrafter"/>
</dbReference>
<feature type="region of interest" description="Disordered" evidence="8">
    <location>
        <begin position="838"/>
        <end position="899"/>
    </location>
</feature>
<gene>
    <name evidence="11" type="ORF">GQ26_0014020</name>
</gene>
<keyword evidence="3" id="KW-0813">Transport</keyword>
<evidence type="ECO:0000256" key="5">
    <source>
        <dbReference type="ARBA" id="ARBA00022970"/>
    </source>
</evidence>
<feature type="region of interest" description="Disordered" evidence="8">
    <location>
        <begin position="1017"/>
        <end position="1088"/>
    </location>
</feature>
<dbReference type="AlphaFoldDB" id="A0A093VM67"/>
<feature type="transmembrane region" description="Helical" evidence="9">
    <location>
        <begin position="404"/>
        <end position="427"/>
    </location>
</feature>
<dbReference type="HOGENOM" id="CLU_009922_0_0_1"/>
<comment type="caution">
    <text evidence="11">The sequence shown here is derived from an EMBL/GenBank/DDBJ whole genome shotgun (WGS) entry which is preliminary data.</text>
</comment>
<dbReference type="PANTHER" id="PTHR22950">
    <property type="entry name" value="AMINO ACID TRANSPORTER"/>
    <property type="match status" value="1"/>
</dbReference>